<proteinExistence type="predicted"/>
<dbReference type="EMBL" id="LMYN01000018">
    <property type="protein sequence ID" value="KSA02901.1"/>
    <property type="molecule type" value="Genomic_DNA"/>
</dbReference>
<name>A0A0V1Q3S1_9ASCO</name>
<gene>
    <name evidence="2" type="ORF">AC631_01381</name>
</gene>
<dbReference type="GeneID" id="26838390"/>
<keyword evidence="1" id="KW-0472">Membrane</keyword>
<dbReference type="RefSeq" id="XP_015469003.1">
    <property type="nucleotide sequence ID" value="XM_015610211.1"/>
</dbReference>
<keyword evidence="1" id="KW-1133">Transmembrane helix</keyword>
<feature type="transmembrane region" description="Helical" evidence="1">
    <location>
        <begin position="29"/>
        <end position="48"/>
    </location>
</feature>
<protein>
    <submittedName>
        <fullName evidence="2">Uncharacterized protein</fullName>
    </submittedName>
</protein>
<organism evidence="2 3">
    <name type="scientific">Debaryomyces fabryi</name>
    <dbReference type="NCBI Taxonomy" id="58627"/>
    <lineage>
        <taxon>Eukaryota</taxon>
        <taxon>Fungi</taxon>
        <taxon>Dikarya</taxon>
        <taxon>Ascomycota</taxon>
        <taxon>Saccharomycotina</taxon>
        <taxon>Pichiomycetes</taxon>
        <taxon>Debaryomycetaceae</taxon>
        <taxon>Debaryomyces</taxon>
    </lineage>
</organism>
<keyword evidence="1" id="KW-0812">Transmembrane</keyword>
<dbReference type="AlphaFoldDB" id="A0A0V1Q3S1"/>
<sequence>MSTAAFKRQSVPLSRVFQSYGKNTTQSKYGAYLMAALIGSGILATSYFNNNGNGKTPSNNYKKLLAGSGIVNTAALPRVSRSRTIKTFIMK</sequence>
<comment type="caution">
    <text evidence="2">The sequence shown here is derived from an EMBL/GenBank/DDBJ whole genome shotgun (WGS) entry which is preliminary data.</text>
</comment>
<keyword evidence="3" id="KW-1185">Reference proteome</keyword>
<accession>A0A0V1Q3S1</accession>
<dbReference type="Proteomes" id="UP000054251">
    <property type="component" value="Unassembled WGS sequence"/>
</dbReference>
<evidence type="ECO:0000256" key="1">
    <source>
        <dbReference type="SAM" id="Phobius"/>
    </source>
</evidence>
<reference evidence="2 3" key="1">
    <citation type="submission" date="2015-11" db="EMBL/GenBank/DDBJ databases">
        <title>The genome of Debaryomyces fabryi.</title>
        <authorList>
            <person name="Tafer H."/>
            <person name="Lopandic K."/>
        </authorList>
    </citation>
    <scope>NUCLEOTIDE SEQUENCE [LARGE SCALE GENOMIC DNA]</scope>
    <source>
        <strain evidence="2 3">CBS 789</strain>
    </source>
</reference>
<evidence type="ECO:0000313" key="2">
    <source>
        <dbReference type="EMBL" id="KSA02901.1"/>
    </source>
</evidence>
<evidence type="ECO:0000313" key="3">
    <source>
        <dbReference type="Proteomes" id="UP000054251"/>
    </source>
</evidence>